<name>A0A1V6PW45_9EURO</name>
<dbReference type="EMBL" id="MDYO01000225">
    <property type="protein sequence ID" value="OQD81230.1"/>
    <property type="molecule type" value="Genomic_DNA"/>
</dbReference>
<gene>
    <name evidence="2" type="ORF">PENSOL_c226G09113</name>
</gene>
<sequence>DNGRGVSRLRGPASTRATSHSSLTTIITGSYGYLTTLTIIATVVTGLSGPLTTIIVITTVATSRSGPLTTVIVTITPRTVTTTSATGRDTST</sequence>
<evidence type="ECO:0000313" key="2">
    <source>
        <dbReference type="EMBL" id="OQD81230.1"/>
    </source>
</evidence>
<comment type="caution">
    <text evidence="2">The sequence shown here is derived from an EMBL/GenBank/DDBJ whole genome shotgun (WGS) entry which is preliminary data.</text>
</comment>
<dbReference type="AlphaFoldDB" id="A0A1V6PW45"/>
<organism evidence="2 3">
    <name type="scientific">Penicillium solitum</name>
    <dbReference type="NCBI Taxonomy" id="60172"/>
    <lineage>
        <taxon>Eukaryota</taxon>
        <taxon>Fungi</taxon>
        <taxon>Dikarya</taxon>
        <taxon>Ascomycota</taxon>
        <taxon>Pezizomycotina</taxon>
        <taxon>Eurotiomycetes</taxon>
        <taxon>Eurotiomycetidae</taxon>
        <taxon>Eurotiales</taxon>
        <taxon>Aspergillaceae</taxon>
        <taxon>Penicillium</taxon>
    </lineage>
</organism>
<feature type="non-terminal residue" evidence="2">
    <location>
        <position position="1"/>
    </location>
</feature>
<accession>A0A1V6PW45</accession>
<feature type="non-terminal residue" evidence="2">
    <location>
        <position position="92"/>
    </location>
</feature>
<reference evidence="3" key="1">
    <citation type="journal article" date="2017" name="Nat. Microbiol.">
        <title>Global analysis of biosynthetic gene clusters reveals vast potential of secondary metabolite production in Penicillium species.</title>
        <authorList>
            <person name="Nielsen J.C."/>
            <person name="Grijseels S."/>
            <person name="Prigent S."/>
            <person name="Ji B."/>
            <person name="Dainat J."/>
            <person name="Nielsen K.F."/>
            <person name="Frisvad J.C."/>
            <person name="Workman M."/>
            <person name="Nielsen J."/>
        </authorList>
    </citation>
    <scope>NUCLEOTIDE SEQUENCE [LARGE SCALE GENOMIC DNA]</scope>
    <source>
        <strain evidence="3">IBT 29525</strain>
    </source>
</reference>
<feature type="region of interest" description="Disordered" evidence="1">
    <location>
        <begin position="1"/>
        <end position="20"/>
    </location>
</feature>
<keyword evidence="3" id="KW-1185">Reference proteome</keyword>
<evidence type="ECO:0000256" key="1">
    <source>
        <dbReference type="SAM" id="MobiDB-lite"/>
    </source>
</evidence>
<evidence type="ECO:0000313" key="3">
    <source>
        <dbReference type="Proteomes" id="UP000191612"/>
    </source>
</evidence>
<protein>
    <submittedName>
        <fullName evidence="2">Uncharacterized protein</fullName>
    </submittedName>
</protein>
<dbReference type="Proteomes" id="UP000191612">
    <property type="component" value="Unassembled WGS sequence"/>
</dbReference>
<proteinExistence type="predicted"/>